<evidence type="ECO:0000256" key="5">
    <source>
        <dbReference type="SAM" id="Phobius"/>
    </source>
</evidence>
<evidence type="ECO:0000259" key="6">
    <source>
        <dbReference type="Pfam" id="PF12698"/>
    </source>
</evidence>
<dbReference type="Pfam" id="PF12698">
    <property type="entry name" value="ABC2_membrane_3"/>
    <property type="match status" value="1"/>
</dbReference>
<feature type="transmembrane region" description="Helical" evidence="5">
    <location>
        <begin position="273"/>
        <end position="297"/>
    </location>
</feature>
<dbReference type="GO" id="GO:0140359">
    <property type="term" value="F:ABC-type transporter activity"/>
    <property type="evidence" value="ECO:0007669"/>
    <property type="project" value="InterPro"/>
</dbReference>
<feature type="domain" description="ABC-2 type transporter transmembrane" evidence="6">
    <location>
        <begin position="23"/>
        <end position="437"/>
    </location>
</feature>
<feature type="transmembrane region" description="Helical" evidence="5">
    <location>
        <begin position="303"/>
        <end position="326"/>
    </location>
</feature>
<accession>A0AAQ4FLK1</accession>
<reference evidence="7 8" key="1">
    <citation type="journal article" date="2023" name="Arcadia Sci">
        <title>De novo assembly of a long-read Amblyomma americanum tick genome.</title>
        <authorList>
            <person name="Chou S."/>
            <person name="Poskanzer K.E."/>
            <person name="Rollins M."/>
            <person name="Thuy-Boun P.S."/>
        </authorList>
    </citation>
    <scope>NUCLEOTIDE SEQUENCE [LARGE SCALE GENOMIC DNA]</scope>
    <source>
        <strain evidence="7">F_SG_1</strain>
        <tissue evidence="7">Salivary glands</tissue>
    </source>
</reference>
<evidence type="ECO:0000256" key="2">
    <source>
        <dbReference type="ARBA" id="ARBA00022692"/>
    </source>
</evidence>
<evidence type="ECO:0000256" key="3">
    <source>
        <dbReference type="ARBA" id="ARBA00022989"/>
    </source>
</evidence>
<proteinExistence type="predicted"/>
<keyword evidence="8" id="KW-1185">Reference proteome</keyword>
<feature type="transmembrane region" description="Helical" evidence="5">
    <location>
        <begin position="423"/>
        <end position="444"/>
    </location>
</feature>
<feature type="transmembrane region" description="Helical" evidence="5">
    <location>
        <begin position="195"/>
        <end position="214"/>
    </location>
</feature>
<protein>
    <recommendedName>
        <fullName evidence="6">ABC-2 type transporter transmembrane domain-containing protein</fullName>
    </recommendedName>
</protein>
<keyword evidence="3 5" id="KW-1133">Transmembrane helix</keyword>
<evidence type="ECO:0000313" key="7">
    <source>
        <dbReference type="EMBL" id="KAK8787663.1"/>
    </source>
</evidence>
<dbReference type="Proteomes" id="UP001321473">
    <property type="component" value="Unassembled WGS sequence"/>
</dbReference>
<comment type="caution">
    <text evidence="7">The sequence shown here is derived from an EMBL/GenBank/DDBJ whole genome shotgun (WGS) entry which is preliminary data.</text>
</comment>
<keyword evidence="2 5" id="KW-0812">Transmembrane</keyword>
<evidence type="ECO:0000256" key="1">
    <source>
        <dbReference type="ARBA" id="ARBA00004141"/>
    </source>
</evidence>
<sequence>MQALFAKRLLYWTRSPLAILAWILTVALFFLWCAAFKAPSAEEAQAVSLELSSKAHFGGARCFLQATPETNFSRHFENLAKLEGATVTRMQDAQQELVDFARKDFVKYYSHYAYGFVDYGYSAEGWYNPASAVSRNVLLNLIGTAMLRTSSNLSTARISAQVSFHRKRERAAVAKPPAVEELEKIRSVIMGNNEFWSGWPAAVLGLAACTVVSFPAAEKLSGARDLQLMTGVSGSLYVASHFLFDLLFQYLVPFGVCFTIYAFWYAELQVTTIVALYVIMLAFAPVAIFEPYFMALLFDSEGGAYSCAFVLLVLAAPVAVIAYKILQYRVSAWWLRPAFMLSAPFALNEAALNAVNLEPAARLCATLHATVQGTPWSEDSCHQWILDSPYLGACCLRVVKNPHAEVYAPGAFSLSAEGVLPDVLYFVCQGVFLFTLLSVLHSGYAAKIAALATG</sequence>
<dbReference type="InterPro" id="IPR013525">
    <property type="entry name" value="ABC2_TM"/>
</dbReference>
<comment type="subcellular location">
    <subcellularLocation>
        <location evidence="1">Membrane</location>
        <topology evidence="1">Multi-pass membrane protein</topology>
    </subcellularLocation>
</comment>
<dbReference type="AlphaFoldDB" id="A0AAQ4FLK1"/>
<evidence type="ECO:0000313" key="8">
    <source>
        <dbReference type="Proteomes" id="UP001321473"/>
    </source>
</evidence>
<gene>
    <name evidence="7" type="ORF">V5799_022561</name>
</gene>
<feature type="transmembrane region" description="Helical" evidence="5">
    <location>
        <begin position="250"/>
        <end position="266"/>
    </location>
</feature>
<dbReference type="GO" id="GO:0016020">
    <property type="term" value="C:membrane"/>
    <property type="evidence" value="ECO:0007669"/>
    <property type="project" value="UniProtKB-SubCell"/>
</dbReference>
<dbReference type="EMBL" id="JARKHS020001590">
    <property type="protein sequence ID" value="KAK8787663.1"/>
    <property type="molecule type" value="Genomic_DNA"/>
</dbReference>
<feature type="non-terminal residue" evidence="7">
    <location>
        <position position="454"/>
    </location>
</feature>
<evidence type="ECO:0000256" key="4">
    <source>
        <dbReference type="ARBA" id="ARBA00023136"/>
    </source>
</evidence>
<organism evidence="7 8">
    <name type="scientific">Amblyomma americanum</name>
    <name type="common">Lone star tick</name>
    <dbReference type="NCBI Taxonomy" id="6943"/>
    <lineage>
        <taxon>Eukaryota</taxon>
        <taxon>Metazoa</taxon>
        <taxon>Ecdysozoa</taxon>
        <taxon>Arthropoda</taxon>
        <taxon>Chelicerata</taxon>
        <taxon>Arachnida</taxon>
        <taxon>Acari</taxon>
        <taxon>Parasitiformes</taxon>
        <taxon>Ixodida</taxon>
        <taxon>Ixodoidea</taxon>
        <taxon>Ixodidae</taxon>
        <taxon>Amblyomminae</taxon>
        <taxon>Amblyomma</taxon>
    </lineage>
</organism>
<keyword evidence="4 5" id="KW-0472">Membrane</keyword>
<name>A0AAQ4FLK1_AMBAM</name>